<keyword evidence="2" id="KW-0732">Signal</keyword>
<feature type="signal peptide" evidence="2">
    <location>
        <begin position="1"/>
        <end position="19"/>
    </location>
</feature>
<name>A0ABP0M0U7_9DINO</name>
<protein>
    <submittedName>
        <fullName evidence="3">Uncharacterized protein</fullName>
    </submittedName>
</protein>
<proteinExistence type="predicted"/>
<feature type="coiled-coil region" evidence="1">
    <location>
        <begin position="130"/>
        <end position="157"/>
    </location>
</feature>
<comment type="caution">
    <text evidence="3">The sequence shown here is derived from an EMBL/GenBank/DDBJ whole genome shotgun (WGS) entry which is preliminary data.</text>
</comment>
<sequence>MYQILQLLHLVALPCDSESGLCIKESHVQWLIGLGIDSEVTLGLLTSDPEASILFLESRAPSSAAKLEYVLKRRAGWFFQADLAGKLRARSNYFDVSIVPAFLDQVLNIQLDRTEWGKENKRKNKRLQKLDRILRENRALKTQLGRVKKQRDDLRIELKSKNKSAEDNDEACLEIRRSKGGKQLSLQGSFALAIRRNLSNISTSDIGAVLLQDLSRFTVVRAECRAGNALVASSRMWHDWIYSEVTSFPEDFSLAIHCYKQDATNSGILKNSKLAGLILHSAFFRDTDCGSQSEPELTDVDWTNWEFENWFEHIVRVADILPVRSGTSEATVAQTIKQLESLGCRTWKSVQGDPDLQRWLVSERLHVLFLGRQVQNTIHFYTATTDAGSNEMGARKIIRADTRDLANVVFFECTCLEHSQHLVSLSALKTADQNLKGIREWTYYSSLATTANVLRDVSQDLYATWTAVHGPESSKKSVKSLFPKACSGRWSGCERAEQRFLQCGQERLAPILTEVLTRKMKKDASSDSKNRQPSINDIAIEACKEYSERMGRWRRRSLECVKDGLWWRVLKIMNATRQPLAHFSNLLHRLQKEWNHIPQLAMGKVKSIAEEFYQAWEQLVQCGCVVGDDDESKFVRNFAFLNCRNPVCLSSPFIHPKSFQD</sequence>
<gene>
    <name evidence="3" type="ORF">SCF082_LOCUS25212</name>
</gene>
<evidence type="ECO:0000313" key="4">
    <source>
        <dbReference type="Proteomes" id="UP001642464"/>
    </source>
</evidence>
<accession>A0ABP0M0U7</accession>
<evidence type="ECO:0000313" key="3">
    <source>
        <dbReference type="EMBL" id="CAK9044374.1"/>
    </source>
</evidence>
<keyword evidence="4" id="KW-1185">Reference proteome</keyword>
<keyword evidence="1" id="KW-0175">Coiled coil</keyword>
<reference evidence="3 4" key="1">
    <citation type="submission" date="2024-02" db="EMBL/GenBank/DDBJ databases">
        <authorList>
            <person name="Chen Y."/>
            <person name="Shah S."/>
            <person name="Dougan E. K."/>
            <person name="Thang M."/>
            <person name="Chan C."/>
        </authorList>
    </citation>
    <scope>NUCLEOTIDE SEQUENCE [LARGE SCALE GENOMIC DNA]</scope>
</reference>
<evidence type="ECO:0000256" key="1">
    <source>
        <dbReference type="SAM" id="Coils"/>
    </source>
</evidence>
<organism evidence="3 4">
    <name type="scientific">Durusdinium trenchii</name>
    <dbReference type="NCBI Taxonomy" id="1381693"/>
    <lineage>
        <taxon>Eukaryota</taxon>
        <taxon>Sar</taxon>
        <taxon>Alveolata</taxon>
        <taxon>Dinophyceae</taxon>
        <taxon>Suessiales</taxon>
        <taxon>Symbiodiniaceae</taxon>
        <taxon>Durusdinium</taxon>
    </lineage>
</organism>
<dbReference type="Proteomes" id="UP001642464">
    <property type="component" value="Unassembled WGS sequence"/>
</dbReference>
<evidence type="ECO:0000256" key="2">
    <source>
        <dbReference type="SAM" id="SignalP"/>
    </source>
</evidence>
<feature type="chain" id="PRO_5045627033" evidence="2">
    <location>
        <begin position="20"/>
        <end position="661"/>
    </location>
</feature>
<dbReference type="EMBL" id="CAXAMM010018879">
    <property type="protein sequence ID" value="CAK9044374.1"/>
    <property type="molecule type" value="Genomic_DNA"/>
</dbReference>